<keyword evidence="5" id="KW-0479">Metal-binding</keyword>
<dbReference type="AlphaFoldDB" id="A0A0F3GIU4"/>
<dbReference type="InterPro" id="IPR052038">
    <property type="entry name" value="Type-VII_TA_antitoxin"/>
</dbReference>
<keyword evidence="4" id="KW-0548">Nucleotidyltransferase</keyword>
<dbReference type="GO" id="GO:0046872">
    <property type="term" value="F:metal ion binding"/>
    <property type="evidence" value="ECO:0007669"/>
    <property type="project" value="UniProtKB-KW"/>
</dbReference>
<dbReference type="InterPro" id="IPR002934">
    <property type="entry name" value="Polymerase_NTP_transf_dom"/>
</dbReference>
<evidence type="ECO:0000256" key="6">
    <source>
        <dbReference type="ARBA" id="ARBA00022741"/>
    </source>
</evidence>
<comment type="similarity">
    <text evidence="9">Belongs to the MntA antitoxin family.</text>
</comment>
<evidence type="ECO:0000313" key="12">
    <source>
        <dbReference type="Proteomes" id="UP000033423"/>
    </source>
</evidence>
<dbReference type="GO" id="GO:0016779">
    <property type="term" value="F:nucleotidyltransferase activity"/>
    <property type="evidence" value="ECO:0007669"/>
    <property type="project" value="UniProtKB-KW"/>
</dbReference>
<dbReference type="InterPro" id="IPR043519">
    <property type="entry name" value="NT_sf"/>
</dbReference>
<evidence type="ECO:0000256" key="8">
    <source>
        <dbReference type="ARBA" id="ARBA00022842"/>
    </source>
</evidence>
<dbReference type="PATRIC" id="fig|29290.4.peg.7959"/>
<protein>
    <submittedName>
        <fullName evidence="11">Nucleotidyltransferase</fullName>
    </submittedName>
</protein>
<evidence type="ECO:0000256" key="7">
    <source>
        <dbReference type="ARBA" id="ARBA00022840"/>
    </source>
</evidence>
<feature type="domain" description="Polymerase nucleotidyl transferase" evidence="10">
    <location>
        <begin position="20"/>
        <end position="102"/>
    </location>
</feature>
<keyword evidence="12" id="KW-1185">Reference proteome</keyword>
<gene>
    <name evidence="11" type="ORF">MBAV_006009</name>
</gene>
<dbReference type="EMBL" id="LACI01002556">
    <property type="protein sequence ID" value="KJU81796.1"/>
    <property type="molecule type" value="Genomic_DNA"/>
</dbReference>
<evidence type="ECO:0000256" key="4">
    <source>
        <dbReference type="ARBA" id="ARBA00022695"/>
    </source>
</evidence>
<reference evidence="11 12" key="1">
    <citation type="submission" date="2015-02" db="EMBL/GenBank/DDBJ databases">
        <title>Single-cell genomics of uncultivated deep-branching MTB reveals a conserved set of magnetosome genes.</title>
        <authorList>
            <person name="Kolinko S."/>
            <person name="Richter M."/>
            <person name="Glockner F.O."/>
            <person name="Brachmann A."/>
            <person name="Schuler D."/>
        </authorList>
    </citation>
    <scope>NUCLEOTIDE SEQUENCE [LARGE SCALE GENOMIC DNA]</scope>
    <source>
        <strain evidence="11">TM-1</strain>
    </source>
</reference>
<dbReference type="Gene3D" id="3.30.460.10">
    <property type="entry name" value="Beta Polymerase, domain 2"/>
    <property type="match status" value="1"/>
</dbReference>
<dbReference type="SUPFAM" id="SSF81301">
    <property type="entry name" value="Nucleotidyltransferase"/>
    <property type="match status" value="1"/>
</dbReference>
<keyword evidence="3 11" id="KW-0808">Transferase</keyword>
<evidence type="ECO:0000256" key="3">
    <source>
        <dbReference type="ARBA" id="ARBA00022679"/>
    </source>
</evidence>
<proteinExistence type="inferred from homology"/>
<evidence type="ECO:0000256" key="2">
    <source>
        <dbReference type="ARBA" id="ARBA00022649"/>
    </source>
</evidence>
<evidence type="ECO:0000259" key="10">
    <source>
        <dbReference type="Pfam" id="PF01909"/>
    </source>
</evidence>
<dbReference type="PANTHER" id="PTHR33571:SF12">
    <property type="entry name" value="BSL3053 PROTEIN"/>
    <property type="match status" value="1"/>
</dbReference>
<comment type="cofactor">
    <cofactor evidence="1">
        <name>Mg(2+)</name>
        <dbReference type="ChEBI" id="CHEBI:18420"/>
    </cofactor>
</comment>
<evidence type="ECO:0000256" key="5">
    <source>
        <dbReference type="ARBA" id="ARBA00022723"/>
    </source>
</evidence>
<keyword evidence="2" id="KW-1277">Toxin-antitoxin system</keyword>
<dbReference type="CDD" id="cd05403">
    <property type="entry name" value="NT_KNTase_like"/>
    <property type="match status" value="1"/>
</dbReference>
<dbReference type="PANTHER" id="PTHR33571">
    <property type="entry name" value="SSL8005 PROTEIN"/>
    <property type="match status" value="1"/>
</dbReference>
<dbReference type="Proteomes" id="UP000033423">
    <property type="component" value="Unassembled WGS sequence"/>
</dbReference>
<evidence type="ECO:0000313" key="11">
    <source>
        <dbReference type="EMBL" id="KJU81796.1"/>
    </source>
</evidence>
<evidence type="ECO:0000256" key="1">
    <source>
        <dbReference type="ARBA" id="ARBA00001946"/>
    </source>
</evidence>
<name>A0A0F3GIU4_9BACT</name>
<keyword evidence="8" id="KW-0460">Magnesium</keyword>
<sequence length="112" mass="12748">MFVFSAWTASKGCCLILPKSEIAEFCKRHHILKLSLFGSYQRGTFRPQSDIDILVEFESGHIPGLITLSGMEIALSEIIGHKVDLRTPEDLSRYFRKEVVESSEVQYVQQGR</sequence>
<dbReference type="Pfam" id="PF01909">
    <property type="entry name" value="NTP_transf_2"/>
    <property type="match status" value="1"/>
</dbReference>
<keyword evidence="6" id="KW-0547">Nucleotide-binding</keyword>
<accession>A0A0F3GIU4</accession>
<organism evidence="11 12">
    <name type="scientific">Candidatus Magnetobacterium bavaricum</name>
    <dbReference type="NCBI Taxonomy" id="29290"/>
    <lineage>
        <taxon>Bacteria</taxon>
        <taxon>Pseudomonadati</taxon>
        <taxon>Nitrospirota</taxon>
        <taxon>Thermodesulfovibrionia</taxon>
        <taxon>Thermodesulfovibrionales</taxon>
        <taxon>Candidatus Magnetobacteriaceae</taxon>
        <taxon>Candidatus Magnetobacterium</taxon>
    </lineage>
</organism>
<evidence type="ECO:0000256" key="9">
    <source>
        <dbReference type="ARBA" id="ARBA00038276"/>
    </source>
</evidence>
<keyword evidence="7" id="KW-0067">ATP-binding</keyword>
<comment type="caution">
    <text evidence="11">The sequence shown here is derived from an EMBL/GenBank/DDBJ whole genome shotgun (WGS) entry which is preliminary data.</text>
</comment>
<dbReference type="GO" id="GO:0005524">
    <property type="term" value="F:ATP binding"/>
    <property type="evidence" value="ECO:0007669"/>
    <property type="project" value="UniProtKB-KW"/>
</dbReference>